<keyword evidence="2" id="KW-0472">Membrane</keyword>
<reference evidence="3 4" key="1">
    <citation type="submission" date="2017-06" db="EMBL/GenBank/DDBJ databases">
        <authorList>
            <person name="Kim H.J."/>
            <person name="Triplett B.A."/>
        </authorList>
    </citation>
    <scope>NUCLEOTIDE SEQUENCE [LARGE SCALE GENOMIC DNA]</scope>
    <source>
        <strain evidence="3 4">CGMCC 4.5593</strain>
    </source>
</reference>
<accession>A0A239PG74</accession>
<dbReference type="AlphaFoldDB" id="A0A239PG74"/>
<dbReference type="Proteomes" id="UP000198362">
    <property type="component" value="Unassembled WGS sequence"/>
</dbReference>
<evidence type="ECO:0000313" key="4">
    <source>
        <dbReference type="Proteomes" id="UP000198362"/>
    </source>
</evidence>
<evidence type="ECO:0000256" key="2">
    <source>
        <dbReference type="SAM" id="Phobius"/>
    </source>
</evidence>
<organism evidence="3 4">
    <name type="scientific">Asanoa hainanensis</name>
    <dbReference type="NCBI Taxonomy" id="560556"/>
    <lineage>
        <taxon>Bacteria</taxon>
        <taxon>Bacillati</taxon>
        <taxon>Actinomycetota</taxon>
        <taxon>Actinomycetes</taxon>
        <taxon>Micromonosporales</taxon>
        <taxon>Micromonosporaceae</taxon>
        <taxon>Asanoa</taxon>
    </lineage>
</organism>
<feature type="region of interest" description="Disordered" evidence="1">
    <location>
        <begin position="1"/>
        <end position="27"/>
    </location>
</feature>
<keyword evidence="2" id="KW-1133">Transmembrane helix</keyword>
<feature type="transmembrane region" description="Helical" evidence="2">
    <location>
        <begin position="65"/>
        <end position="87"/>
    </location>
</feature>
<evidence type="ECO:0000256" key="1">
    <source>
        <dbReference type="SAM" id="MobiDB-lite"/>
    </source>
</evidence>
<evidence type="ECO:0000313" key="3">
    <source>
        <dbReference type="EMBL" id="SNT66136.1"/>
    </source>
</evidence>
<gene>
    <name evidence="3" type="ORF">SAMN05421812_13313</name>
</gene>
<dbReference type="EMBL" id="FZPH01000033">
    <property type="protein sequence ID" value="SNT66136.1"/>
    <property type="molecule type" value="Genomic_DNA"/>
</dbReference>
<feature type="transmembrane region" description="Helical" evidence="2">
    <location>
        <begin position="37"/>
        <end position="59"/>
    </location>
</feature>
<protein>
    <submittedName>
        <fullName evidence="3">Uncharacterized protein</fullName>
    </submittedName>
</protein>
<sequence length="99" mass="10588">MSPCPTRSWIAVLTPTGSPKPKRVDARRVRTRMPAPAAVVGALGIAMAGLLVVLTPMVAAGADGILALVIGAVVGLAAGTTFFVTWWRRDPKRRRRTRR</sequence>
<keyword evidence="4" id="KW-1185">Reference proteome</keyword>
<name>A0A239PG74_9ACTN</name>
<keyword evidence="2" id="KW-0812">Transmembrane</keyword>
<proteinExistence type="predicted"/>